<dbReference type="SUPFAM" id="SSF81324">
    <property type="entry name" value="Voltage-gated potassium channels"/>
    <property type="match status" value="1"/>
</dbReference>
<dbReference type="Gene3D" id="1.10.287.70">
    <property type="match status" value="1"/>
</dbReference>
<name>A0A6B0U6P7_9RHOB</name>
<keyword evidence="1" id="KW-0812">Transmembrane</keyword>
<evidence type="ECO:0000313" key="4">
    <source>
        <dbReference type="Proteomes" id="UP000436016"/>
    </source>
</evidence>
<feature type="transmembrane region" description="Helical" evidence="1">
    <location>
        <begin position="121"/>
        <end position="142"/>
    </location>
</feature>
<accession>A0A6B0U6P7</accession>
<comment type="caution">
    <text evidence="3">The sequence shown here is derived from an EMBL/GenBank/DDBJ whole genome shotgun (WGS) entry which is preliminary data.</text>
</comment>
<protein>
    <submittedName>
        <fullName evidence="3">Two pore domain potassium channel family protein</fullName>
    </submittedName>
</protein>
<keyword evidence="3" id="KW-0813">Transport</keyword>
<evidence type="ECO:0000256" key="1">
    <source>
        <dbReference type="SAM" id="Phobius"/>
    </source>
</evidence>
<gene>
    <name evidence="3" type="ORF">GSH16_13800</name>
</gene>
<feature type="domain" description="Potassium channel" evidence="2">
    <location>
        <begin position="76"/>
        <end position="146"/>
    </location>
</feature>
<evidence type="ECO:0000313" key="3">
    <source>
        <dbReference type="EMBL" id="MXU66521.1"/>
    </source>
</evidence>
<feature type="transmembrane region" description="Helical" evidence="1">
    <location>
        <begin position="59"/>
        <end position="85"/>
    </location>
</feature>
<dbReference type="EMBL" id="WUWG01000006">
    <property type="protein sequence ID" value="MXU66521.1"/>
    <property type="molecule type" value="Genomic_DNA"/>
</dbReference>
<dbReference type="Pfam" id="PF07885">
    <property type="entry name" value="Ion_trans_2"/>
    <property type="match status" value="1"/>
</dbReference>
<evidence type="ECO:0000259" key="2">
    <source>
        <dbReference type="Pfam" id="PF07885"/>
    </source>
</evidence>
<keyword evidence="3" id="KW-0407">Ion channel</keyword>
<feature type="transmembrane region" description="Helical" evidence="1">
    <location>
        <begin position="12"/>
        <end position="39"/>
    </location>
</feature>
<keyword evidence="4" id="KW-1185">Reference proteome</keyword>
<organism evidence="3 4">
    <name type="scientific">Oceanomicrobium pacificus</name>
    <dbReference type="NCBI Taxonomy" id="2692916"/>
    <lineage>
        <taxon>Bacteria</taxon>
        <taxon>Pseudomonadati</taxon>
        <taxon>Pseudomonadota</taxon>
        <taxon>Alphaproteobacteria</taxon>
        <taxon>Rhodobacterales</taxon>
        <taxon>Paracoccaceae</taxon>
        <taxon>Oceanomicrobium</taxon>
    </lineage>
</organism>
<reference evidence="3 4" key="1">
    <citation type="submission" date="2019-12" db="EMBL/GenBank/DDBJ databases">
        <title>Strain KN286 was isolated from seawater, which was collected from Caroline Seamount in the tropical western Pacific.</title>
        <authorList>
            <person name="Wang Q."/>
        </authorList>
    </citation>
    <scope>NUCLEOTIDE SEQUENCE [LARGE SCALE GENOMIC DNA]</scope>
    <source>
        <strain evidence="3 4">KN286</strain>
    </source>
</reference>
<keyword evidence="1" id="KW-0472">Membrane</keyword>
<dbReference type="AlphaFoldDB" id="A0A6B0U6P7"/>
<keyword evidence="1" id="KW-1133">Transmembrane helix</keyword>
<keyword evidence="3" id="KW-0406">Ion transport</keyword>
<dbReference type="Proteomes" id="UP000436016">
    <property type="component" value="Unassembled WGS sequence"/>
</dbReference>
<sequence length="160" mass="18055">MEDALDPDLVNVLLRQALLIGGLVAILNVGIMSIFASVAFRILGIAQDWVERGSTGVRFLVLAAVCVVWVQFAATCCVWVWAALYMHLDLFTDFEEALYFSAVTFTTLGYGDVLLEEGWRLIAGIEAMNGLLMFGFFTAILIELIRRMRRNFDSNKHHWF</sequence>
<dbReference type="GO" id="GO:0034220">
    <property type="term" value="P:monoatomic ion transmembrane transport"/>
    <property type="evidence" value="ECO:0007669"/>
    <property type="project" value="UniProtKB-KW"/>
</dbReference>
<dbReference type="InterPro" id="IPR013099">
    <property type="entry name" value="K_chnl_dom"/>
</dbReference>
<proteinExistence type="predicted"/>
<dbReference type="RefSeq" id="WP_160856092.1">
    <property type="nucleotide sequence ID" value="NZ_WUWG01000006.1"/>
</dbReference>